<keyword evidence="5" id="KW-1185">Reference proteome</keyword>
<dbReference type="OrthoDB" id="24847at2"/>
<dbReference type="GO" id="GO:0016787">
    <property type="term" value="F:hydrolase activity"/>
    <property type="evidence" value="ECO:0007669"/>
    <property type="project" value="UniProtKB-KW"/>
</dbReference>
<dbReference type="RefSeq" id="WP_136928277.1">
    <property type="nucleotide sequence ID" value="NZ_SSMQ01000006.1"/>
</dbReference>
<evidence type="ECO:0000313" key="4">
    <source>
        <dbReference type="EMBL" id="TKD10313.1"/>
    </source>
</evidence>
<evidence type="ECO:0000256" key="2">
    <source>
        <dbReference type="ARBA" id="ARBA00022801"/>
    </source>
</evidence>
<dbReference type="AlphaFoldDB" id="A0A4U1JGP4"/>
<evidence type="ECO:0000256" key="1">
    <source>
        <dbReference type="ARBA" id="ARBA00010515"/>
    </source>
</evidence>
<dbReference type="Gene3D" id="3.40.50.1820">
    <property type="entry name" value="alpha/beta hydrolase"/>
    <property type="match status" value="1"/>
</dbReference>
<dbReference type="InterPro" id="IPR002168">
    <property type="entry name" value="Lipase_GDXG_HIS_AS"/>
</dbReference>
<proteinExistence type="inferred from homology"/>
<name>A0A4U1JGP4_9BACT</name>
<sequence length="356" mass="38131">MMLSPLARARVRVARTLADAVRSSKGFSARLLGFRARPVEGCTVDPDVALMLALDDLLKSSDLRRFAPAEARARLAESVSMVEIPRLEGVSVAPTHLRGDAGLIPARRYVPEGLAAPSPCVLFFHGGGFVTGDLDTHDTFCRQLAVEGRVRVLAVDYRLAPEHRFPAAVDDAAAAFRDVAARAADFGVDPARIAVMGDSAGGNLSAVVSLKTRGEAHRPALQVLLYPALDATCAHRSHAVYANGWMLTKGMIDWYYDHYFGADLALRRHPDASPLLAPSVEGAPPALVFTAGFDPLRDEGAAYVERLTAAGVPARHVCHESMIHGFVLTGGFARACREETSRIIRASSSALRDGLS</sequence>
<dbReference type="Proteomes" id="UP000309215">
    <property type="component" value="Unassembled WGS sequence"/>
</dbReference>
<protein>
    <submittedName>
        <fullName evidence="4">Alpha/beta hydrolase</fullName>
    </submittedName>
</protein>
<dbReference type="FunFam" id="3.40.50.1820:FF:000089">
    <property type="entry name" value="Alpha/beta hydrolase"/>
    <property type="match status" value="1"/>
</dbReference>
<keyword evidence="2 4" id="KW-0378">Hydrolase</keyword>
<reference evidence="4 5" key="1">
    <citation type="submission" date="2019-04" db="EMBL/GenBank/DDBJ databases">
        <authorList>
            <person name="Li Y."/>
            <person name="Wang J."/>
        </authorList>
    </citation>
    <scope>NUCLEOTIDE SEQUENCE [LARGE SCALE GENOMIC DNA]</scope>
    <source>
        <strain evidence="4 5">DSM 14668</strain>
    </source>
</reference>
<dbReference type="InterPro" id="IPR050300">
    <property type="entry name" value="GDXG_lipolytic_enzyme"/>
</dbReference>
<dbReference type="SUPFAM" id="SSF53474">
    <property type="entry name" value="alpha/beta-Hydrolases"/>
    <property type="match status" value="1"/>
</dbReference>
<dbReference type="PANTHER" id="PTHR48081:SF8">
    <property type="entry name" value="ALPHA_BETA HYDROLASE FOLD-3 DOMAIN-CONTAINING PROTEIN-RELATED"/>
    <property type="match status" value="1"/>
</dbReference>
<dbReference type="EMBL" id="SSMQ01000006">
    <property type="protein sequence ID" value="TKD10313.1"/>
    <property type="molecule type" value="Genomic_DNA"/>
</dbReference>
<dbReference type="PROSITE" id="PS01173">
    <property type="entry name" value="LIPASE_GDXG_HIS"/>
    <property type="match status" value="1"/>
</dbReference>
<dbReference type="Pfam" id="PF07859">
    <property type="entry name" value="Abhydrolase_3"/>
    <property type="match status" value="1"/>
</dbReference>
<comment type="similarity">
    <text evidence="1">Belongs to the 'GDXG' lipolytic enzyme family.</text>
</comment>
<organism evidence="4 5">
    <name type="scientific">Polyangium fumosum</name>
    <dbReference type="NCBI Taxonomy" id="889272"/>
    <lineage>
        <taxon>Bacteria</taxon>
        <taxon>Pseudomonadati</taxon>
        <taxon>Myxococcota</taxon>
        <taxon>Polyangia</taxon>
        <taxon>Polyangiales</taxon>
        <taxon>Polyangiaceae</taxon>
        <taxon>Polyangium</taxon>
    </lineage>
</organism>
<dbReference type="InterPro" id="IPR029058">
    <property type="entry name" value="AB_hydrolase_fold"/>
</dbReference>
<dbReference type="PANTHER" id="PTHR48081">
    <property type="entry name" value="AB HYDROLASE SUPERFAMILY PROTEIN C4A8.06C"/>
    <property type="match status" value="1"/>
</dbReference>
<feature type="domain" description="Alpha/beta hydrolase fold-3" evidence="3">
    <location>
        <begin position="121"/>
        <end position="327"/>
    </location>
</feature>
<evidence type="ECO:0000259" key="3">
    <source>
        <dbReference type="Pfam" id="PF07859"/>
    </source>
</evidence>
<evidence type="ECO:0000313" key="5">
    <source>
        <dbReference type="Proteomes" id="UP000309215"/>
    </source>
</evidence>
<gene>
    <name evidence="4" type="ORF">E8A74_07625</name>
</gene>
<comment type="caution">
    <text evidence="4">The sequence shown here is derived from an EMBL/GenBank/DDBJ whole genome shotgun (WGS) entry which is preliminary data.</text>
</comment>
<accession>A0A4U1JGP4</accession>
<dbReference type="InterPro" id="IPR013094">
    <property type="entry name" value="AB_hydrolase_3"/>
</dbReference>